<evidence type="ECO:0000259" key="1">
    <source>
        <dbReference type="Pfam" id="PF19802"/>
    </source>
</evidence>
<evidence type="ECO:0000313" key="3">
    <source>
        <dbReference type="Proteomes" id="UP000287447"/>
    </source>
</evidence>
<keyword evidence="3" id="KW-1185">Reference proteome</keyword>
<dbReference type="Pfam" id="PF19802">
    <property type="entry name" value="DUF6285"/>
    <property type="match status" value="1"/>
</dbReference>
<dbReference type="Proteomes" id="UP000287447">
    <property type="component" value="Unassembled WGS sequence"/>
</dbReference>
<reference evidence="3" key="1">
    <citation type="submission" date="2019-01" db="EMBL/GenBank/DDBJ databases">
        <title>Gri0909 isolated from a small marine red alga.</title>
        <authorList>
            <person name="Kim J."/>
            <person name="Jeong S.E."/>
            <person name="Jeon C.O."/>
        </authorList>
    </citation>
    <scope>NUCLEOTIDE SEQUENCE [LARGE SCALE GENOMIC DNA]</scope>
    <source>
        <strain evidence="3">Gri0909</strain>
    </source>
</reference>
<comment type="caution">
    <text evidence="2">The sequence shown here is derived from an EMBL/GenBank/DDBJ whole genome shotgun (WGS) entry which is preliminary data.</text>
</comment>
<evidence type="ECO:0000313" key="2">
    <source>
        <dbReference type="EMBL" id="RVU39421.1"/>
    </source>
</evidence>
<dbReference type="AlphaFoldDB" id="A0A3S2W7X6"/>
<proteinExistence type="predicted"/>
<organism evidence="2 3">
    <name type="scientific">Hwanghaeella grinnelliae</name>
    <dbReference type="NCBI Taxonomy" id="2500179"/>
    <lineage>
        <taxon>Bacteria</taxon>
        <taxon>Pseudomonadati</taxon>
        <taxon>Pseudomonadota</taxon>
        <taxon>Alphaproteobacteria</taxon>
        <taxon>Rhodospirillales</taxon>
        <taxon>Rhodospirillaceae</taxon>
        <taxon>Hwanghaeella</taxon>
    </lineage>
</organism>
<sequence length="129" mass="14226">MIPDTPGTKDLLDTVAAELKAEILPNVPEEQRLTVLMAIAAIQTSIREIDFLPRLEQQQSAALAQFVDNDVQPEARAEELCQLIRAGKYDEGAAARALHDALIRDVRARTSMSNPKYLAAAEADWSRRG</sequence>
<accession>A0A3S2W7X6</accession>
<protein>
    <recommendedName>
        <fullName evidence="1">DUF6285 domain-containing protein</fullName>
    </recommendedName>
</protein>
<feature type="domain" description="DUF6285" evidence="1">
    <location>
        <begin position="25"/>
        <end position="117"/>
    </location>
</feature>
<dbReference type="RefSeq" id="WP_127764792.1">
    <property type="nucleotide sequence ID" value="NZ_SADE01000001.1"/>
</dbReference>
<name>A0A3S2W7X6_9PROT</name>
<dbReference type="InterPro" id="IPR046252">
    <property type="entry name" value="DUF6285"/>
</dbReference>
<gene>
    <name evidence="2" type="ORF">EOI86_09340</name>
</gene>
<dbReference type="EMBL" id="SADE01000001">
    <property type="protein sequence ID" value="RVU39421.1"/>
    <property type="molecule type" value="Genomic_DNA"/>
</dbReference>
<dbReference type="OrthoDB" id="8480752at2"/>